<reference evidence="2" key="1">
    <citation type="submission" date="2021-02" db="EMBL/GenBank/DDBJ databases">
        <authorList>
            <person name="Nowell W R."/>
        </authorList>
    </citation>
    <scope>NUCLEOTIDE SEQUENCE</scope>
</reference>
<proteinExistence type="predicted"/>
<feature type="non-terminal residue" evidence="2">
    <location>
        <position position="1"/>
    </location>
</feature>
<dbReference type="Proteomes" id="UP000663844">
    <property type="component" value="Unassembled WGS sequence"/>
</dbReference>
<name>A0A818M161_9BILA</name>
<evidence type="ECO:0000256" key="1">
    <source>
        <dbReference type="SAM" id="MobiDB-lite"/>
    </source>
</evidence>
<organism evidence="2 3">
    <name type="scientific">Adineta steineri</name>
    <dbReference type="NCBI Taxonomy" id="433720"/>
    <lineage>
        <taxon>Eukaryota</taxon>
        <taxon>Metazoa</taxon>
        <taxon>Spiralia</taxon>
        <taxon>Gnathifera</taxon>
        <taxon>Rotifera</taxon>
        <taxon>Eurotatoria</taxon>
        <taxon>Bdelloidea</taxon>
        <taxon>Adinetida</taxon>
        <taxon>Adinetidae</taxon>
        <taxon>Adineta</taxon>
    </lineage>
</organism>
<comment type="caution">
    <text evidence="2">The sequence shown here is derived from an EMBL/GenBank/DDBJ whole genome shotgun (WGS) entry which is preliminary data.</text>
</comment>
<sequence>MPVSSGFGYYPHNYPTTKVDRSTPTTQLISRTPKFQSLKQNGINTNSKSTSTGKLPSLLLSTRTPADKRPSLRSQTFVSMTKPNDTKLKVRKDNLVKTSSQRLPTVETPVRSISTSLEKKGAQILYS</sequence>
<dbReference type="EMBL" id="CAJOAZ010000226">
    <property type="protein sequence ID" value="CAF3583359.1"/>
    <property type="molecule type" value="Genomic_DNA"/>
</dbReference>
<gene>
    <name evidence="2" type="ORF">OXD698_LOCUS5522</name>
</gene>
<evidence type="ECO:0000313" key="3">
    <source>
        <dbReference type="Proteomes" id="UP000663844"/>
    </source>
</evidence>
<protein>
    <submittedName>
        <fullName evidence="2">Uncharacterized protein</fullName>
    </submittedName>
</protein>
<accession>A0A818M161</accession>
<feature type="region of interest" description="Disordered" evidence="1">
    <location>
        <begin position="1"/>
        <end position="73"/>
    </location>
</feature>
<evidence type="ECO:0000313" key="2">
    <source>
        <dbReference type="EMBL" id="CAF3583359.1"/>
    </source>
</evidence>
<feature type="compositionally biased region" description="Polar residues" evidence="1">
    <location>
        <begin position="22"/>
        <end position="64"/>
    </location>
</feature>
<dbReference type="AlphaFoldDB" id="A0A818M161"/>